<dbReference type="EMBL" id="LCNT01000008">
    <property type="protein sequence ID" value="KKU60650.1"/>
    <property type="molecule type" value="Genomic_DNA"/>
</dbReference>
<evidence type="ECO:0000256" key="1">
    <source>
        <dbReference type="SAM" id="Phobius"/>
    </source>
</evidence>
<gene>
    <name evidence="2" type="ORF">UX85_C0008G0024</name>
</gene>
<feature type="transmembrane region" description="Helical" evidence="1">
    <location>
        <begin position="47"/>
        <end position="65"/>
    </location>
</feature>
<keyword evidence="1" id="KW-1133">Transmembrane helix</keyword>
<name>A0A0G1USE9_9BACT</name>
<comment type="caution">
    <text evidence="2">The sequence shown here is derived from an EMBL/GenBank/DDBJ whole genome shotgun (WGS) entry which is preliminary data.</text>
</comment>
<feature type="transmembrane region" description="Helical" evidence="1">
    <location>
        <begin position="85"/>
        <end position="104"/>
    </location>
</feature>
<dbReference type="AlphaFoldDB" id="A0A0G1USE9"/>
<dbReference type="Proteomes" id="UP000033860">
    <property type="component" value="Unassembled WGS sequence"/>
</dbReference>
<organism evidence="2 3">
    <name type="scientific">Candidatus Beckwithbacteria bacterium GW2011_GWB1_47_15</name>
    <dbReference type="NCBI Taxonomy" id="1618371"/>
    <lineage>
        <taxon>Bacteria</taxon>
        <taxon>Candidatus Beckwithiibacteriota</taxon>
    </lineage>
</organism>
<sequence length="116" mass="13338">MKRWSRIGLLLAIKESYLLTKNVLGLWFHPYKTLKLIFTEKDRSQQLLVLGLPAYLLAVGTFVVWLGRRLWATTPEWGRPAKLTAAGVIGLTAALGIYLVFWLMEMVRTERRYGKS</sequence>
<reference evidence="2 3" key="1">
    <citation type="journal article" date="2015" name="Nature">
        <title>rRNA introns, odd ribosomes, and small enigmatic genomes across a large radiation of phyla.</title>
        <authorList>
            <person name="Brown C.T."/>
            <person name="Hug L.A."/>
            <person name="Thomas B.C."/>
            <person name="Sharon I."/>
            <person name="Castelle C.J."/>
            <person name="Singh A."/>
            <person name="Wilkins M.J."/>
            <person name="Williams K.H."/>
            <person name="Banfield J.F."/>
        </authorList>
    </citation>
    <scope>NUCLEOTIDE SEQUENCE [LARGE SCALE GENOMIC DNA]</scope>
</reference>
<accession>A0A0G1USE9</accession>
<protein>
    <submittedName>
        <fullName evidence="2">Uncharacterized protein</fullName>
    </submittedName>
</protein>
<proteinExistence type="predicted"/>
<evidence type="ECO:0000313" key="2">
    <source>
        <dbReference type="EMBL" id="KKU60650.1"/>
    </source>
</evidence>
<keyword evidence="1" id="KW-0472">Membrane</keyword>
<keyword evidence="1" id="KW-0812">Transmembrane</keyword>
<evidence type="ECO:0000313" key="3">
    <source>
        <dbReference type="Proteomes" id="UP000033860"/>
    </source>
</evidence>